<proteinExistence type="predicted"/>
<gene>
    <name evidence="1" type="ORF">AK830_g1317</name>
</gene>
<reference evidence="1 2" key="1">
    <citation type="submission" date="2015-09" db="EMBL/GenBank/DDBJ databases">
        <title>Draft genome of a European isolate of the apple canker pathogen Neonectria ditissima.</title>
        <authorList>
            <person name="Gomez-Cortecero A."/>
            <person name="Harrison R.J."/>
            <person name="Armitage A.D."/>
        </authorList>
    </citation>
    <scope>NUCLEOTIDE SEQUENCE [LARGE SCALE GENOMIC DNA]</scope>
    <source>
        <strain evidence="1 2">R09/05</strain>
    </source>
</reference>
<dbReference type="EMBL" id="LKCW01000010">
    <property type="protein sequence ID" value="KPM45143.1"/>
    <property type="molecule type" value="Genomic_DNA"/>
</dbReference>
<dbReference type="Proteomes" id="UP000050424">
    <property type="component" value="Unassembled WGS sequence"/>
</dbReference>
<dbReference type="AlphaFoldDB" id="A0A0P7BES1"/>
<protein>
    <submittedName>
        <fullName evidence="1">Uncharacterized protein</fullName>
    </submittedName>
</protein>
<evidence type="ECO:0000313" key="2">
    <source>
        <dbReference type="Proteomes" id="UP000050424"/>
    </source>
</evidence>
<comment type="caution">
    <text evidence="1">The sequence shown here is derived from an EMBL/GenBank/DDBJ whole genome shotgun (WGS) entry which is preliminary data.</text>
</comment>
<dbReference type="OrthoDB" id="9930022at2759"/>
<evidence type="ECO:0000313" key="1">
    <source>
        <dbReference type="EMBL" id="KPM45143.1"/>
    </source>
</evidence>
<organism evidence="1 2">
    <name type="scientific">Neonectria ditissima</name>
    <dbReference type="NCBI Taxonomy" id="78410"/>
    <lineage>
        <taxon>Eukaryota</taxon>
        <taxon>Fungi</taxon>
        <taxon>Dikarya</taxon>
        <taxon>Ascomycota</taxon>
        <taxon>Pezizomycotina</taxon>
        <taxon>Sordariomycetes</taxon>
        <taxon>Hypocreomycetidae</taxon>
        <taxon>Hypocreales</taxon>
        <taxon>Nectriaceae</taxon>
        <taxon>Neonectria</taxon>
    </lineage>
</organism>
<name>A0A0P7BES1_9HYPO</name>
<keyword evidence="2" id="KW-1185">Reference proteome</keyword>
<sequence length="324" mass="36362">MQPLSGQADPQHASDIDASLKDGTFDSIFESWLNKNTSTRPKGVSEARRLRQASAHRFKRDRHKSQRRQQNLQSTFKIAQSLSTLDVWPRGRDIETWNFCAREFTSFVTSFATTGSSPFILHSVFEDRSKPHIQLHVSLQRALGVCAAHGTLGGSNQHFFTQLLDTEVQQLIESSKFGNVPVTYHSVLETQEDGLSDSLSAFRASLARLQSMTLYQIMGLFSNDAGRQRTAQHQEALMASWTRELLLQIQVLELQSKSSSLSFSISPINSSLGTAGPDEGQYEDPLESESLPDSLAFLQDNMPLQREEVMSAYRTIVISYLVRM</sequence>
<dbReference type="STRING" id="78410.A0A0P7BES1"/>
<accession>A0A0P7BES1</accession>